<protein>
    <submittedName>
        <fullName evidence="2">Uncharacterized protein</fullName>
    </submittedName>
</protein>
<proteinExistence type="predicted"/>
<evidence type="ECO:0000313" key="2">
    <source>
        <dbReference type="EMBL" id="KAJ8420066.1"/>
    </source>
</evidence>
<feature type="region of interest" description="Disordered" evidence="1">
    <location>
        <begin position="188"/>
        <end position="315"/>
    </location>
</feature>
<dbReference type="Proteomes" id="UP001153076">
    <property type="component" value="Unassembled WGS sequence"/>
</dbReference>
<dbReference type="AlphaFoldDB" id="A0A9Q1JH87"/>
<feature type="region of interest" description="Disordered" evidence="1">
    <location>
        <begin position="69"/>
        <end position="102"/>
    </location>
</feature>
<accession>A0A9Q1JH87</accession>
<dbReference type="EMBL" id="JAKOGI010003907">
    <property type="protein sequence ID" value="KAJ8420066.1"/>
    <property type="molecule type" value="Genomic_DNA"/>
</dbReference>
<feature type="compositionally biased region" description="Polar residues" evidence="1">
    <location>
        <begin position="234"/>
        <end position="250"/>
    </location>
</feature>
<feature type="compositionally biased region" description="Basic and acidic residues" evidence="1">
    <location>
        <begin position="83"/>
        <end position="102"/>
    </location>
</feature>
<evidence type="ECO:0000256" key="1">
    <source>
        <dbReference type="SAM" id="MobiDB-lite"/>
    </source>
</evidence>
<name>A0A9Q1JH87_9CARY</name>
<sequence length="315" mass="33533">MADTIAHQVCEQVKRALEVVGSAKPLPPLEYPLVHEGEPSTGRNGCCPFAPRTVAVRSHGQIGAIGTLPSGKRACGGGTRRSIRAEDNRKHELTPPPTRDEECSTEVVAIVAGGYVEEVTRSAWKAQLRSAQQVLTIVMAQQLRSRYGRTMKREHPFINYETKHNSLHPRPEMKTNITKIVGRGLQTKTEWGDGDYTSGSPPSSCSSPSDAPALASKGLVVSSPAASPSDEGGINSTSSGSRPSTAARSHSSTKHRPLGPPATSHNVFGSGRRAPLAAGTPQQPSPPGQRPQPWLSPPRIPLGSPRRQGLPSPRT</sequence>
<reference evidence="2" key="1">
    <citation type="submission" date="2022-04" db="EMBL/GenBank/DDBJ databases">
        <title>Carnegiea gigantea Genome sequencing and assembly v2.</title>
        <authorList>
            <person name="Copetti D."/>
            <person name="Sanderson M.J."/>
            <person name="Burquez A."/>
            <person name="Wojciechowski M.F."/>
        </authorList>
    </citation>
    <scope>NUCLEOTIDE SEQUENCE</scope>
    <source>
        <strain evidence="2">SGP5-SGP5p</strain>
        <tissue evidence="2">Aerial part</tissue>
    </source>
</reference>
<comment type="caution">
    <text evidence="2">The sequence shown here is derived from an EMBL/GenBank/DDBJ whole genome shotgun (WGS) entry which is preliminary data.</text>
</comment>
<dbReference type="OrthoDB" id="1752268at2759"/>
<organism evidence="2 3">
    <name type="scientific">Carnegiea gigantea</name>
    <dbReference type="NCBI Taxonomy" id="171969"/>
    <lineage>
        <taxon>Eukaryota</taxon>
        <taxon>Viridiplantae</taxon>
        <taxon>Streptophyta</taxon>
        <taxon>Embryophyta</taxon>
        <taxon>Tracheophyta</taxon>
        <taxon>Spermatophyta</taxon>
        <taxon>Magnoliopsida</taxon>
        <taxon>eudicotyledons</taxon>
        <taxon>Gunneridae</taxon>
        <taxon>Pentapetalae</taxon>
        <taxon>Caryophyllales</taxon>
        <taxon>Cactineae</taxon>
        <taxon>Cactaceae</taxon>
        <taxon>Cactoideae</taxon>
        <taxon>Echinocereeae</taxon>
        <taxon>Carnegiea</taxon>
    </lineage>
</organism>
<evidence type="ECO:0000313" key="3">
    <source>
        <dbReference type="Proteomes" id="UP001153076"/>
    </source>
</evidence>
<feature type="compositionally biased region" description="Low complexity" evidence="1">
    <location>
        <begin position="198"/>
        <end position="216"/>
    </location>
</feature>
<feature type="compositionally biased region" description="Pro residues" evidence="1">
    <location>
        <begin position="283"/>
        <end position="300"/>
    </location>
</feature>
<keyword evidence="3" id="KW-1185">Reference proteome</keyword>
<gene>
    <name evidence="2" type="ORF">Cgig2_029000</name>
</gene>